<dbReference type="PROSITE" id="PS01261">
    <property type="entry name" value="UPF0020"/>
    <property type="match status" value="1"/>
</dbReference>
<dbReference type="SUPFAM" id="SSF53335">
    <property type="entry name" value="S-adenosyl-L-methionine-dependent methyltransferases"/>
    <property type="match status" value="1"/>
</dbReference>
<dbReference type="Pfam" id="PF01170">
    <property type="entry name" value="UPF0020"/>
    <property type="match status" value="1"/>
</dbReference>
<evidence type="ECO:0000259" key="3">
    <source>
        <dbReference type="Pfam" id="PF01170"/>
    </source>
</evidence>
<dbReference type="PANTHER" id="PTHR47313">
    <property type="entry name" value="RIBOSOMAL RNA LARGE SUBUNIT METHYLTRANSFERASE K/L"/>
    <property type="match status" value="1"/>
</dbReference>
<dbReference type="Gene3D" id="3.40.50.150">
    <property type="entry name" value="Vaccinia Virus protein VP39"/>
    <property type="match status" value="1"/>
</dbReference>
<accession>A0A8J6CDY5</accession>
<evidence type="ECO:0000256" key="2">
    <source>
        <dbReference type="ARBA" id="ARBA00022679"/>
    </source>
</evidence>
<evidence type="ECO:0000256" key="1">
    <source>
        <dbReference type="ARBA" id="ARBA00022603"/>
    </source>
</evidence>
<dbReference type="GO" id="GO:0008990">
    <property type="term" value="F:rRNA (guanine-N2-)-methyltransferase activity"/>
    <property type="evidence" value="ECO:0007669"/>
    <property type="project" value="TreeGrafter"/>
</dbReference>
<dbReference type="Proteomes" id="UP000751190">
    <property type="component" value="Unassembled WGS sequence"/>
</dbReference>
<dbReference type="InterPro" id="IPR053943">
    <property type="entry name" value="RlmKL-like_Mtase_CS"/>
</dbReference>
<dbReference type="CDD" id="cd11715">
    <property type="entry name" value="THUMP_AdoMetMT"/>
    <property type="match status" value="1"/>
</dbReference>
<dbReference type="AlphaFoldDB" id="A0A8J6CDY5"/>
<sequence>MASALRAFVQCVPGVEGLLLRELAELGVGRRVRAEAGGVSLWAAGQRELWTLATQTLIADAIRVRVGGTFRATNFEQLINGTRRSVAPALRAFAREPSALDLRVRCKRSRLWHTDAVAQRVAETLSLGARERLAARGEEDPPPLVLSMRLLRDEVEASIEAASTLHVRGCKPHATDSQLNETVAAACVRAALESVPDVPPAIWDPFCGSGTLLLEAALLFARRRTGSALVGARLLTAERLPLARFAAHDGEGYAAFLRQAVASAEAPADPAVPRCRLYASDASERAARACAHNAQHALGEQGVTVLGALDFERAAALVPDNALVLANIPWRVHGPADAEARLYARLGAVLRARARVGARVFVLSGNERFVQRSGCSWRALVRCRVGGAPAHFLQLEDRR</sequence>
<dbReference type="OrthoDB" id="416496at2759"/>
<keyword evidence="2" id="KW-0808">Transferase</keyword>
<dbReference type="GO" id="GO:0043527">
    <property type="term" value="C:tRNA methyltransferase complex"/>
    <property type="evidence" value="ECO:0007669"/>
    <property type="project" value="UniProtKB-ARBA"/>
</dbReference>
<dbReference type="EMBL" id="JAGTXO010000008">
    <property type="protein sequence ID" value="KAG8466355.1"/>
    <property type="molecule type" value="Genomic_DNA"/>
</dbReference>
<keyword evidence="5" id="KW-1185">Reference proteome</keyword>
<dbReference type="InterPro" id="IPR029063">
    <property type="entry name" value="SAM-dependent_MTases_sf"/>
</dbReference>
<reference evidence="4" key="1">
    <citation type="submission" date="2021-05" db="EMBL/GenBank/DDBJ databases">
        <title>The genome of the haptophyte Pavlova lutheri (Diacronema luteri, Pavlovales) - a model for lipid biosynthesis in eukaryotic algae.</title>
        <authorList>
            <person name="Hulatt C.J."/>
            <person name="Posewitz M.C."/>
        </authorList>
    </citation>
    <scope>NUCLEOTIDE SEQUENCE</scope>
    <source>
        <strain evidence="4">NIVA-4/92</strain>
    </source>
</reference>
<dbReference type="Gene3D" id="3.30.2130.30">
    <property type="match status" value="1"/>
</dbReference>
<organism evidence="4 5">
    <name type="scientific">Diacronema lutheri</name>
    <name type="common">Unicellular marine alga</name>
    <name type="synonym">Monochrysis lutheri</name>
    <dbReference type="NCBI Taxonomy" id="2081491"/>
    <lineage>
        <taxon>Eukaryota</taxon>
        <taxon>Haptista</taxon>
        <taxon>Haptophyta</taxon>
        <taxon>Pavlovophyceae</taxon>
        <taxon>Pavlovales</taxon>
        <taxon>Pavlovaceae</taxon>
        <taxon>Diacronema</taxon>
    </lineage>
</organism>
<feature type="domain" description="Ribosomal RNA large subunit methyltransferase K/L-like methyltransferase" evidence="3">
    <location>
        <begin position="168"/>
        <end position="371"/>
    </location>
</feature>
<comment type="caution">
    <text evidence="4">The sequence shown here is derived from an EMBL/GenBank/DDBJ whole genome shotgun (WGS) entry which is preliminary data.</text>
</comment>
<protein>
    <recommendedName>
        <fullName evidence="3">Ribosomal RNA large subunit methyltransferase K/L-like methyltransferase domain-containing protein</fullName>
    </recommendedName>
</protein>
<name>A0A8J6CDY5_DIALT</name>
<dbReference type="InterPro" id="IPR000241">
    <property type="entry name" value="RlmKL-like_Mtase"/>
</dbReference>
<dbReference type="GO" id="GO:0070043">
    <property type="term" value="F:rRNA (guanine-N7-)-methyltransferase activity"/>
    <property type="evidence" value="ECO:0007669"/>
    <property type="project" value="TreeGrafter"/>
</dbReference>
<proteinExistence type="predicted"/>
<dbReference type="PANTHER" id="PTHR47313:SF1">
    <property type="entry name" value="RIBOSOMAL RNA LARGE SUBUNIT METHYLTRANSFERASE K_L"/>
    <property type="match status" value="1"/>
</dbReference>
<evidence type="ECO:0000313" key="5">
    <source>
        <dbReference type="Proteomes" id="UP000751190"/>
    </source>
</evidence>
<keyword evidence="1" id="KW-0489">Methyltransferase</keyword>
<evidence type="ECO:0000313" key="4">
    <source>
        <dbReference type="EMBL" id="KAG8466355.1"/>
    </source>
</evidence>
<gene>
    <name evidence="4" type="ORF">KFE25_002111</name>
</gene>